<name>A0AAD6S525_9AGAR</name>
<evidence type="ECO:0000313" key="2">
    <source>
        <dbReference type="Proteomes" id="UP001218188"/>
    </source>
</evidence>
<proteinExistence type="predicted"/>
<evidence type="ECO:0000313" key="1">
    <source>
        <dbReference type="EMBL" id="KAJ7020628.1"/>
    </source>
</evidence>
<gene>
    <name evidence="1" type="ORF">C8F04DRAFT_1274845</name>
</gene>
<dbReference type="EMBL" id="JARJCM010000257">
    <property type="protein sequence ID" value="KAJ7020628.1"/>
    <property type="molecule type" value="Genomic_DNA"/>
</dbReference>
<sequence>MHHFKEWQLYSSKHLQLGAFIEGGPLPRLREIEMQVGYDDEEYEEGIIPSLNVFRDAPVLQHVVVNKSYGGSRFQRSYLGPNCRRIAKATHGVGTFLHSVAPAISSSARWKYHATDINDSVTAPPSSLPLRKPAFLEYLEAPALLELYCDYALPLLPFLRRQMCKLTKLVAWEGSTLIEV</sequence>
<protein>
    <submittedName>
        <fullName evidence="1">Uncharacterized protein</fullName>
    </submittedName>
</protein>
<organism evidence="1 2">
    <name type="scientific">Mycena alexandri</name>
    <dbReference type="NCBI Taxonomy" id="1745969"/>
    <lineage>
        <taxon>Eukaryota</taxon>
        <taxon>Fungi</taxon>
        <taxon>Dikarya</taxon>
        <taxon>Basidiomycota</taxon>
        <taxon>Agaricomycotina</taxon>
        <taxon>Agaricomycetes</taxon>
        <taxon>Agaricomycetidae</taxon>
        <taxon>Agaricales</taxon>
        <taxon>Marasmiineae</taxon>
        <taxon>Mycenaceae</taxon>
        <taxon>Mycena</taxon>
    </lineage>
</organism>
<comment type="caution">
    <text evidence="1">The sequence shown here is derived from an EMBL/GenBank/DDBJ whole genome shotgun (WGS) entry which is preliminary data.</text>
</comment>
<dbReference type="AlphaFoldDB" id="A0AAD6S525"/>
<dbReference type="Proteomes" id="UP001218188">
    <property type="component" value="Unassembled WGS sequence"/>
</dbReference>
<keyword evidence="2" id="KW-1185">Reference proteome</keyword>
<accession>A0AAD6S525</accession>
<reference evidence="1" key="1">
    <citation type="submission" date="2023-03" db="EMBL/GenBank/DDBJ databases">
        <title>Massive genome expansion in bonnet fungi (Mycena s.s.) driven by repeated elements and novel gene families across ecological guilds.</title>
        <authorList>
            <consortium name="Lawrence Berkeley National Laboratory"/>
            <person name="Harder C.B."/>
            <person name="Miyauchi S."/>
            <person name="Viragh M."/>
            <person name="Kuo A."/>
            <person name="Thoen E."/>
            <person name="Andreopoulos B."/>
            <person name="Lu D."/>
            <person name="Skrede I."/>
            <person name="Drula E."/>
            <person name="Henrissat B."/>
            <person name="Morin E."/>
            <person name="Kohler A."/>
            <person name="Barry K."/>
            <person name="LaButti K."/>
            <person name="Morin E."/>
            <person name="Salamov A."/>
            <person name="Lipzen A."/>
            <person name="Mereny Z."/>
            <person name="Hegedus B."/>
            <person name="Baldrian P."/>
            <person name="Stursova M."/>
            <person name="Weitz H."/>
            <person name="Taylor A."/>
            <person name="Grigoriev I.V."/>
            <person name="Nagy L.G."/>
            <person name="Martin F."/>
            <person name="Kauserud H."/>
        </authorList>
    </citation>
    <scope>NUCLEOTIDE SEQUENCE</scope>
    <source>
        <strain evidence="1">CBHHK200</strain>
    </source>
</reference>